<proteinExistence type="predicted"/>
<name>A0A915JP10_ROMCU</name>
<feature type="region of interest" description="Disordered" evidence="1">
    <location>
        <begin position="1"/>
        <end position="20"/>
    </location>
</feature>
<organism evidence="2 3">
    <name type="scientific">Romanomermis culicivorax</name>
    <name type="common">Nematode worm</name>
    <dbReference type="NCBI Taxonomy" id="13658"/>
    <lineage>
        <taxon>Eukaryota</taxon>
        <taxon>Metazoa</taxon>
        <taxon>Ecdysozoa</taxon>
        <taxon>Nematoda</taxon>
        <taxon>Enoplea</taxon>
        <taxon>Dorylaimia</taxon>
        <taxon>Mermithida</taxon>
        <taxon>Mermithoidea</taxon>
        <taxon>Mermithidae</taxon>
        <taxon>Romanomermis</taxon>
    </lineage>
</organism>
<dbReference type="WBParaSite" id="nRc.2.0.1.t27827-RA">
    <property type="protein sequence ID" value="nRc.2.0.1.t27827-RA"/>
    <property type="gene ID" value="nRc.2.0.1.g27827"/>
</dbReference>
<reference evidence="3" key="1">
    <citation type="submission" date="2022-11" db="UniProtKB">
        <authorList>
            <consortium name="WormBaseParasite"/>
        </authorList>
    </citation>
    <scope>IDENTIFICATION</scope>
</reference>
<accession>A0A915JP10</accession>
<dbReference type="AlphaFoldDB" id="A0A915JP10"/>
<dbReference type="Proteomes" id="UP000887565">
    <property type="component" value="Unplaced"/>
</dbReference>
<evidence type="ECO:0000313" key="2">
    <source>
        <dbReference type="Proteomes" id="UP000887565"/>
    </source>
</evidence>
<sequence length="38" mass="4337">MRGRNRNKPKSDAEICDSNSAYSTFPCDENYSRLILAI</sequence>
<keyword evidence="2" id="KW-1185">Reference proteome</keyword>
<evidence type="ECO:0000313" key="3">
    <source>
        <dbReference type="WBParaSite" id="nRc.2.0.1.t27827-RA"/>
    </source>
</evidence>
<protein>
    <submittedName>
        <fullName evidence="3">Uncharacterized protein</fullName>
    </submittedName>
</protein>
<evidence type="ECO:0000256" key="1">
    <source>
        <dbReference type="SAM" id="MobiDB-lite"/>
    </source>
</evidence>